<dbReference type="InterPro" id="IPR036390">
    <property type="entry name" value="WH_DNA-bd_sf"/>
</dbReference>
<sequence length="274" mass="30942">MRAASEPLKARRIYLLLKDKIASGELADGERLPGEFALAEEHNVSRVTIRQALDLLASEDLIQKKSGLGTFVHRPASKVRTVLADVANIFAHLIEMGRTTDVRLLSFDYVTPPDQIREALQLAPDERSQRSVRVRLVDGVPFSYLIAHVPERIGRSYSREDLARVPLLELIERSGLTSDSARQEISAVLSSPDVAKALDIDVGMPLVALRRTVYGKDGQPMEHLQALYRPDRYTLQMNLERTGDEGHRHWSPTAEVYRRERPRRRPPVRKVGKS</sequence>
<dbReference type="PROSITE" id="PS50949">
    <property type="entry name" value="HTH_GNTR"/>
    <property type="match status" value="1"/>
</dbReference>
<reference evidence="7" key="1">
    <citation type="journal article" date="2021" name="ISME J.">
        <title>Evolutionary origin and ecological implication of a unique nif island in free-living Bradyrhizobium lineages.</title>
        <authorList>
            <person name="Tao J."/>
        </authorList>
    </citation>
    <scope>NUCLEOTIDE SEQUENCE [LARGE SCALE GENOMIC DNA]</scope>
    <source>
        <strain evidence="7">SZCCT0094</strain>
    </source>
</reference>
<evidence type="ECO:0000313" key="7">
    <source>
        <dbReference type="Proteomes" id="UP001314635"/>
    </source>
</evidence>
<dbReference type="Proteomes" id="UP001314635">
    <property type="component" value="Unassembled WGS sequence"/>
</dbReference>
<keyword evidence="7" id="KW-1185">Reference proteome</keyword>
<dbReference type="SUPFAM" id="SSF46785">
    <property type="entry name" value="Winged helix' DNA-binding domain"/>
    <property type="match status" value="1"/>
</dbReference>
<dbReference type="RefSeq" id="WP_012045886.1">
    <property type="nucleotide sequence ID" value="NZ_JABFDP010000003.1"/>
</dbReference>
<comment type="caution">
    <text evidence="6">The sequence shown here is derived from an EMBL/GenBank/DDBJ whole genome shotgun (WGS) entry which is preliminary data.</text>
</comment>
<dbReference type="Gene3D" id="3.40.1410.10">
    <property type="entry name" value="Chorismate lyase-like"/>
    <property type="match status" value="1"/>
</dbReference>
<evidence type="ECO:0000313" key="6">
    <source>
        <dbReference type="EMBL" id="MBR1137357.1"/>
    </source>
</evidence>
<dbReference type="InterPro" id="IPR011663">
    <property type="entry name" value="UTRA"/>
</dbReference>
<dbReference type="EMBL" id="JAFCLK010000014">
    <property type="protein sequence ID" value="MBR1137357.1"/>
    <property type="molecule type" value="Genomic_DNA"/>
</dbReference>
<dbReference type="Pfam" id="PF00392">
    <property type="entry name" value="GntR"/>
    <property type="match status" value="1"/>
</dbReference>
<dbReference type="CDD" id="cd07377">
    <property type="entry name" value="WHTH_GntR"/>
    <property type="match status" value="1"/>
</dbReference>
<dbReference type="InterPro" id="IPR050679">
    <property type="entry name" value="Bact_HTH_transcr_reg"/>
</dbReference>
<feature type="compositionally biased region" description="Basic residues" evidence="4">
    <location>
        <begin position="260"/>
        <end position="274"/>
    </location>
</feature>
<dbReference type="Pfam" id="PF07702">
    <property type="entry name" value="UTRA"/>
    <property type="match status" value="1"/>
</dbReference>
<name>A0ABS5G7R0_9BRAD</name>
<evidence type="ECO:0000259" key="5">
    <source>
        <dbReference type="PROSITE" id="PS50949"/>
    </source>
</evidence>
<dbReference type="InterPro" id="IPR036388">
    <property type="entry name" value="WH-like_DNA-bd_sf"/>
</dbReference>
<dbReference type="PANTHER" id="PTHR44846:SF1">
    <property type="entry name" value="MANNOSYL-D-GLYCERATE TRANSPORT_METABOLISM SYSTEM REPRESSOR MNGR-RELATED"/>
    <property type="match status" value="1"/>
</dbReference>
<dbReference type="Gene3D" id="1.10.10.10">
    <property type="entry name" value="Winged helix-like DNA-binding domain superfamily/Winged helix DNA-binding domain"/>
    <property type="match status" value="1"/>
</dbReference>
<feature type="domain" description="HTH gntR-type" evidence="5">
    <location>
        <begin position="7"/>
        <end position="75"/>
    </location>
</feature>
<evidence type="ECO:0000256" key="4">
    <source>
        <dbReference type="SAM" id="MobiDB-lite"/>
    </source>
</evidence>
<dbReference type="SMART" id="SM00345">
    <property type="entry name" value="HTH_GNTR"/>
    <property type="match status" value="1"/>
</dbReference>
<dbReference type="InterPro" id="IPR000524">
    <property type="entry name" value="Tscrpt_reg_HTH_GntR"/>
</dbReference>
<protein>
    <submittedName>
        <fullName evidence="6">GntR family transcriptional regulator</fullName>
    </submittedName>
</protein>
<dbReference type="SMART" id="SM00866">
    <property type="entry name" value="UTRA"/>
    <property type="match status" value="1"/>
</dbReference>
<keyword evidence="3" id="KW-0804">Transcription</keyword>
<accession>A0ABS5G7R0</accession>
<proteinExistence type="predicted"/>
<dbReference type="PANTHER" id="PTHR44846">
    <property type="entry name" value="MANNOSYL-D-GLYCERATE TRANSPORT/METABOLISM SYSTEM REPRESSOR MNGR-RELATED"/>
    <property type="match status" value="1"/>
</dbReference>
<dbReference type="InterPro" id="IPR028978">
    <property type="entry name" value="Chorismate_lyase_/UTRA_dom_sf"/>
</dbReference>
<gene>
    <name evidence="6" type="ORF">JQ619_16445</name>
</gene>
<evidence type="ECO:0000256" key="2">
    <source>
        <dbReference type="ARBA" id="ARBA00023125"/>
    </source>
</evidence>
<organism evidence="6 7">
    <name type="scientific">Bradyrhizobium denitrificans</name>
    <dbReference type="NCBI Taxonomy" id="2734912"/>
    <lineage>
        <taxon>Bacteria</taxon>
        <taxon>Pseudomonadati</taxon>
        <taxon>Pseudomonadota</taxon>
        <taxon>Alphaproteobacteria</taxon>
        <taxon>Hyphomicrobiales</taxon>
        <taxon>Nitrobacteraceae</taxon>
        <taxon>Bradyrhizobium</taxon>
    </lineage>
</organism>
<evidence type="ECO:0000256" key="3">
    <source>
        <dbReference type="ARBA" id="ARBA00023163"/>
    </source>
</evidence>
<feature type="region of interest" description="Disordered" evidence="4">
    <location>
        <begin position="243"/>
        <end position="274"/>
    </location>
</feature>
<evidence type="ECO:0000256" key="1">
    <source>
        <dbReference type="ARBA" id="ARBA00023015"/>
    </source>
</evidence>
<dbReference type="SUPFAM" id="SSF64288">
    <property type="entry name" value="Chorismate lyase-like"/>
    <property type="match status" value="1"/>
</dbReference>
<dbReference type="PRINTS" id="PR00035">
    <property type="entry name" value="HTHGNTR"/>
</dbReference>
<keyword evidence="2" id="KW-0238">DNA-binding</keyword>
<keyword evidence="1" id="KW-0805">Transcription regulation</keyword>